<evidence type="ECO:0000256" key="2">
    <source>
        <dbReference type="SAM" id="MobiDB-lite"/>
    </source>
</evidence>
<keyword evidence="4" id="KW-1185">Reference proteome</keyword>
<feature type="transmembrane region" description="Helical" evidence="1">
    <location>
        <begin position="332"/>
        <end position="350"/>
    </location>
</feature>
<keyword evidence="1" id="KW-0997">Cell inner membrane</keyword>
<evidence type="ECO:0000256" key="1">
    <source>
        <dbReference type="RuleBase" id="RU369025"/>
    </source>
</evidence>
<comment type="subcellular location">
    <subcellularLocation>
        <location evidence="1">Cell inner membrane</location>
        <topology evidence="1">Multi-pass membrane protein</topology>
    </subcellularLocation>
</comment>
<evidence type="ECO:0000313" key="3">
    <source>
        <dbReference type="EMBL" id="TXC74204.1"/>
    </source>
</evidence>
<dbReference type="Proteomes" id="UP000321129">
    <property type="component" value="Unassembled WGS sequence"/>
</dbReference>
<feature type="transmembrane region" description="Helical" evidence="1">
    <location>
        <begin position="71"/>
        <end position="91"/>
    </location>
</feature>
<keyword evidence="1" id="KW-0472">Membrane</keyword>
<feature type="transmembrane region" description="Helical" evidence="1">
    <location>
        <begin position="262"/>
        <end position="283"/>
    </location>
</feature>
<comment type="caution">
    <text evidence="3">The sequence shown here is derived from an EMBL/GenBank/DDBJ whole genome shotgun (WGS) entry which is preliminary data.</text>
</comment>
<feature type="region of interest" description="Disordered" evidence="2">
    <location>
        <begin position="395"/>
        <end position="428"/>
    </location>
</feature>
<name>A0A5C6UNR0_9SPHN</name>
<organism evidence="3 4">
    <name type="scientific">Flavisphingopyxis soli</name>
    <dbReference type="NCBI Taxonomy" id="2601267"/>
    <lineage>
        <taxon>Bacteria</taxon>
        <taxon>Pseudomonadati</taxon>
        <taxon>Pseudomonadota</taxon>
        <taxon>Alphaproteobacteria</taxon>
        <taxon>Sphingomonadales</taxon>
        <taxon>Sphingopyxidaceae</taxon>
        <taxon>Flavisphingopyxis</taxon>
    </lineage>
</organism>
<comment type="similarity">
    <text evidence="1">Belongs to the MscS (TC 1.A.23) family.</text>
</comment>
<protein>
    <recommendedName>
        <fullName evidence="1">Small-conductance mechanosensitive channel</fullName>
    </recommendedName>
</protein>
<dbReference type="PANTHER" id="PTHR30221:SF1">
    <property type="entry name" value="SMALL-CONDUCTANCE MECHANOSENSITIVE CHANNEL"/>
    <property type="match status" value="1"/>
</dbReference>
<comment type="subunit">
    <text evidence="1">Homoheptamer.</text>
</comment>
<feature type="transmembrane region" description="Helical" evidence="1">
    <location>
        <begin position="362"/>
        <end position="382"/>
    </location>
</feature>
<keyword evidence="1" id="KW-0406">Ion transport</keyword>
<feature type="transmembrane region" description="Helical" evidence="1">
    <location>
        <begin position="205"/>
        <end position="227"/>
    </location>
</feature>
<comment type="function">
    <text evidence="1">Mechanosensitive channel that participates in the regulation of osmotic pressure changes within the cell, opening in response to stretch forces in the membrane lipid bilayer, without the need for other proteins. Contributes to normal resistance to hypoosmotic shock. Forms an ion channel of 1.0 nanosiemens conductance with a slight preference for anions.</text>
</comment>
<sequence length="428" mass="44948">MFVARGNAMTNAGYRYEFDWELAQAWGTKLLIILAILVVTWALAKAAKWAIEKIAEALPVLQRHDGTGQTVASSLGTIAALLIWLVGLVAVLQRLGLDEALLPLQSMLNQIATAIPAIVVAGLVFALGVILARIVRRLVVTALTAVNLDGWAARGGVDNVVATSNISRIIGTICYAVIIIFFAIMALGILDIPVISDPLTRMLELIFAAIPRVIGAALLLGIGYMIARWVSEMLEALLVDMGFDRAVHGMSLLPADRSPARLVGKITMIAIMISFAIAATRLLGFPELTSILDEVLAIGGNIVFGVAIIAVGFLVANLLASLVAGATEGGQLVVNVVRYATIGLFIVMGLSQMGLGGPIVEIAFTAIAIGVGVAIALAFGLGGRDEAARILRDARDKADEMPSGSASVAERRVPPRKTPAARKSPPQG</sequence>
<dbReference type="EMBL" id="VOPY01000001">
    <property type="protein sequence ID" value="TXC74204.1"/>
    <property type="molecule type" value="Genomic_DNA"/>
</dbReference>
<evidence type="ECO:0000313" key="4">
    <source>
        <dbReference type="Proteomes" id="UP000321129"/>
    </source>
</evidence>
<keyword evidence="1" id="KW-1003">Cell membrane</keyword>
<gene>
    <name evidence="3" type="ORF">FSZ31_05720</name>
</gene>
<feature type="transmembrane region" description="Helical" evidence="1">
    <location>
        <begin position="295"/>
        <end position="320"/>
    </location>
</feature>
<feature type="transmembrane region" description="Helical" evidence="1">
    <location>
        <begin position="26"/>
        <end position="44"/>
    </location>
</feature>
<keyword evidence="1" id="KW-1133">Transmembrane helix</keyword>
<dbReference type="InterPro" id="IPR008910">
    <property type="entry name" value="MSC_TM_helix"/>
</dbReference>
<dbReference type="GO" id="GO:0008381">
    <property type="term" value="F:mechanosensitive monoatomic ion channel activity"/>
    <property type="evidence" value="ECO:0007669"/>
    <property type="project" value="InterPro"/>
</dbReference>
<dbReference type="Gene3D" id="1.10.287.1260">
    <property type="match status" value="1"/>
</dbReference>
<proteinExistence type="inferred from homology"/>
<feature type="transmembrane region" description="Helical" evidence="1">
    <location>
        <begin position="173"/>
        <end position="193"/>
    </location>
</feature>
<keyword evidence="1" id="KW-0407">Ion channel</keyword>
<dbReference type="AlphaFoldDB" id="A0A5C6UNR0"/>
<dbReference type="PANTHER" id="PTHR30221">
    <property type="entry name" value="SMALL-CONDUCTANCE MECHANOSENSITIVE CHANNEL"/>
    <property type="match status" value="1"/>
</dbReference>
<dbReference type="NCBIfam" id="NF033912">
    <property type="entry name" value="msc"/>
    <property type="match status" value="1"/>
</dbReference>
<keyword evidence="1" id="KW-0813">Transport</keyword>
<comment type="caution">
    <text evidence="1">Lacks conserved residue(s) required for the propagation of feature annotation.</text>
</comment>
<reference evidence="3 4" key="1">
    <citation type="submission" date="2019-08" db="EMBL/GenBank/DDBJ databases">
        <title>Sphingorhabdus soil sp. nov., isolated from arctic soil.</title>
        <authorList>
            <person name="Liu Y."/>
        </authorList>
    </citation>
    <scope>NUCLEOTIDE SEQUENCE [LARGE SCALE GENOMIC DNA]</scope>
    <source>
        <strain evidence="3 4">D-2Q-5-6</strain>
    </source>
</reference>
<keyword evidence="1" id="KW-0812">Transmembrane</keyword>
<accession>A0A5C6UNR0</accession>
<feature type="transmembrane region" description="Helical" evidence="1">
    <location>
        <begin position="111"/>
        <end position="132"/>
    </location>
</feature>
<dbReference type="InterPro" id="IPR045275">
    <property type="entry name" value="MscS_archaea/bacteria_type"/>
</dbReference>
<dbReference type="Pfam" id="PF05552">
    <property type="entry name" value="MS_channel_1st_1"/>
    <property type="match status" value="2"/>
</dbReference>
<dbReference type="GO" id="GO:0005886">
    <property type="term" value="C:plasma membrane"/>
    <property type="evidence" value="ECO:0007669"/>
    <property type="project" value="UniProtKB-SubCell"/>
</dbReference>